<dbReference type="AlphaFoldDB" id="A0A3M7Q568"/>
<sequence length="61" mass="7280">MVVVALLRDHRQPNKDLHEHPRACNHLCLDVVRQKFSLQQQHYHDYHTPILDPIHLRVLAN</sequence>
<evidence type="ECO:0000313" key="1">
    <source>
        <dbReference type="EMBL" id="RNA06596.1"/>
    </source>
</evidence>
<proteinExistence type="predicted"/>
<accession>A0A3M7Q568</accession>
<organism evidence="1 2">
    <name type="scientific">Brachionus plicatilis</name>
    <name type="common">Marine rotifer</name>
    <name type="synonym">Brachionus muelleri</name>
    <dbReference type="NCBI Taxonomy" id="10195"/>
    <lineage>
        <taxon>Eukaryota</taxon>
        <taxon>Metazoa</taxon>
        <taxon>Spiralia</taxon>
        <taxon>Gnathifera</taxon>
        <taxon>Rotifera</taxon>
        <taxon>Eurotatoria</taxon>
        <taxon>Monogononta</taxon>
        <taxon>Pseudotrocha</taxon>
        <taxon>Ploima</taxon>
        <taxon>Brachionidae</taxon>
        <taxon>Brachionus</taxon>
    </lineage>
</organism>
<evidence type="ECO:0000313" key="2">
    <source>
        <dbReference type="Proteomes" id="UP000276133"/>
    </source>
</evidence>
<dbReference type="EMBL" id="REGN01007339">
    <property type="protein sequence ID" value="RNA06596.1"/>
    <property type="molecule type" value="Genomic_DNA"/>
</dbReference>
<name>A0A3M7Q568_BRAPC</name>
<reference evidence="1 2" key="1">
    <citation type="journal article" date="2018" name="Sci. Rep.">
        <title>Genomic signatures of local adaptation to the degree of environmental predictability in rotifers.</title>
        <authorList>
            <person name="Franch-Gras L."/>
            <person name="Hahn C."/>
            <person name="Garcia-Roger E.M."/>
            <person name="Carmona M.J."/>
            <person name="Serra M."/>
            <person name="Gomez A."/>
        </authorList>
    </citation>
    <scope>NUCLEOTIDE SEQUENCE [LARGE SCALE GENOMIC DNA]</scope>
    <source>
        <strain evidence="1">HYR1</strain>
    </source>
</reference>
<keyword evidence="2" id="KW-1185">Reference proteome</keyword>
<comment type="caution">
    <text evidence="1">The sequence shown here is derived from an EMBL/GenBank/DDBJ whole genome shotgun (WGS) entry which is preliminary data.</text>
</comment>
<gene>
    <name evidence="1" type="ORF">BpHYR1_007479</name>
</gene>
<protein>
    <submittedName>
        <fullName evidence="1">Uncharacterized protein</fullName>
    </submittedName>
</protein>
<dbReference type="Proteomes" id="UP000276133">
    <property type="component" value="Unassembled WGS sequence"/>
</dbReference>